<name>A0A1D8G845_9ACTN</name>
<dbReference type="PANTHER" id="PTHR39188">
    <property type="entry name" value="MEMBRANE-ASSOCIATED ZINC METALLOPROTEASE M50B"/>
    <property type="match status" value="1"/>
</dbReference>
<feature type="transmembrane region" description="Helical" evidence="14">
    <location>
        <begin position="186"/>
        <end position="207"/>
    </location>
</feature>
<comment type="similarity">
    <text evidence="2 14">Belongs to the peptidase M50B family.</text>
</comment>
<keyword evidence="4 14" id="KW-0645">Protease</keyword>
<keyword evidence="21" id="KW-1185">Reference proteome</keyword>
<keyword evidence="3 14" id="KW-1003">Cell membrane</keyword>
<dbReference type="PIRSF" id="PIRSF006404">
    <property type="entry name" value="UCP006404_Pept_M50_CBS"/>
    <property type="match status" value="1"/>
</dbReference>
<feature type="compositionally biased region" description="Basic and acidic residues" evidence="18">
    <location>
        <begin position="385"/>
        <end position="414"/>
    </location>
</feature>
<comment type="cofactor">
    <cofactor evidence="14 16">
        <name>Zn(2+)</name>
        <dbReference type="ChEBI" id="CHEBI:29105"/>
    </cofactor>
    <text evidence="14 16">Binds 1 zinc ion per subunit.</text>
</comment>
<evidence type="ECO:0000313" key="20">
    <source>
        <dbReference type="EMBL" id="AOT61621.1"/>
    </source>
</evidence>
<keyword evidence="6 14" id="KW-0479">Metal-binding</keyword>
<evidence type="ECO:0000256" key="3">
    <source>
        <dbReference type="ARBA" id="ARBA00022475"/>
    </source>
</evidence>
<dbReference type="PANTHER" id="PTHR39188:SF3">
    <property type="entry name" value="STAGE IV SPORULATION PROTEIN FB"/>
    <property type="match status" value="1"/>
</dbReference>
<evidence type="ECO:0000256" key="16">
    <source>
        <dbReference type="PIRSR" id="PIRSR006404-2"/>
    </source>
</evidence>
<gene>
    <name evidence="20" type="primary">rip3_2</name>
    <name evidence="20" type="ORF">A4G23_04509</name>
</gene>
<proteinExistence type="inferred from homology"/>
<accession>A0A1D8G845</accession>
<dbReference type="SUPFAM" id="SSF54631">
    <property type="entry name" value="CBS-domain pair"/>
    <property type="match status" value="1"/>
</dbReference>
<dbReference type="InterPro" id="IPR046342">
    <property type="entry name" value="CBS_dom_sf"/>
</dbReference>
<dbReference type="EMBL" id="CP017316">
    <property type="protein sequence ID" value="AOT61621.1"/>
    <property type="molecule type" value="Genomic_DNA"/>
</dbReference>
<evidence type="ECO:0000259" key="19">
    <source>
        <dbReference type="PROSITE" id="PS51371"/>
    </source>
</evidence>
<feature type="binding site" evidence="16">
    <location>
        <position position="166"/>
    </location>
    <ligand>
        <name>Zn(2+)</name>
        <dbReference type="ChEBI" id="CHEBI:29105"/>
        <note>catalytic</note>
    </ligand>
</feature>
<dbReference type="AlphaFoldDB" id="A0A1D8G845"/>
<keyword evidence="5 14" id="KW-0812">Transmembrane</keyword>
<evidence type="ECO:0000256" key="18">
    <source>
        <dbReference type="SAM" id="MobiDB-lite"/>
    </source>
</evidence>
<evidence type="ECO:0000256" key="8">
    <source>
        <dbReference type="ARBA" id="ARBA00022801"/>
    </source>
</evidence>
<evidence type="ECO:0000256" key="2">
    <source>
        <dbReference type="ARBA" id="ARBA00007931"/>
    </source>
</evidence>
<evidence type="ECO:0000256" key="17">
    <source>
        <dbReference type="PROSITE-ProRule" id="PRU00703"/>
    </source>
</evidence>
<sequence>MRATVVLGRIAGIRVGVHWSVLLIFGVIVLGLAQGRLPQAHPGEGWPVYWAIGLLTAVVFFASLLAHELAHAIVARRNGVEVDDIVLWLLGGAARLKAEAPSPAAELRIAGVGPLVSLVLGGLFALATWGLDAVSAPGPVVEAAVWLAVINILLAAFNVIPAAPLDGGRLLRAFLWWRTGDRLRATAGATTAGRVFGWLLVAFGLLLFMRGDVFGGLWLAMIGWFLAATATAEGQQAQLRAVLAGVPVRDVMTPDPVTVPAGLTVARFLDDPRYRYRHSAFPVTGEGVDVGGGARPVVGLMTLDLARAVGEERRPAVTVGQAMLPLERAEVVDADTPLAEVLPRVEPGAEHRLLVLDGGRLAGIVSASDVSRAVTWLMTTAQRGADARRGGDAADSGGRRGDWGQGWDDRRRGA</sequence>
<evidence type="ECO:0000256" key="11">
    <source>
        <dbReference type="ARBA" id="ARBA00023049"/>
    </source>
</evidence>
<dbReference type="InterPro" id="IPR008915">
    <property type="entry name" value="Peptidase_M50"/>
</dbReference>
<protein>
    <recommendedName>
        <fullName evidence="14">Zinc metalloprotease</fullName>
    </recommendedName>
</protein>
<comment type="subcellular location">
    <subcellularLocation>
        <location evidence="1 14">Cell membrane</location>
        <topology evidence="1 14">Multi-pass membrane protein</topology>
    </subcellularLocation>
</comment>
<feature type="domain" description="CBS" evidence="19">
    <location>
        <begin position="323"/>
        <end position="382"/>
    </location>
</feature>
<dbReference type="RefSeq" id="WP_079140302.1">
    <property type="nucleotide sequence ID" value="NZ_CP017316.1"/>
</dbReference>
<evidence type="ECO:0000256" key="6">
    <source>
        <dbReference type="ARBA" id="ARBA00022723"/>
    </source>
</evidence>
<evidence type="ECO:0000256" key="5">
    <source>
        <dbReference type="ARBA" id="ARBA00022692"/>
    </source>
</evidence>
<evidence type="ECO:0000256" key="15">
    <source>
        <dbReference type="PIRSR" id="PIRSR006404-1"/>
    </source>
</evidence>
<evidence type="ECO:0000256" key="1">
    <source>
        <dbReference type="ARBA" id="ARBA00004651"/>
    </source>
</evidence>
<evidence type="ECO:0000256" key="9">
    <source>
        <dbReference type="ARBA" id="ARBA00022833"/>
    </source>
</evidence>
<evidence type="ECO:0000256" key="10">
    <source>
        <dbReference type="ARBA" id="ARBA00022989"/>
    </source>
</evidence>
<keyword evidence="12 17" id="KW-0129">CBS domain</keyword>
<dbReference type="KEGG" id="srn:A4G23_04509"/>
<dbReference type="InterPro" id="IPR000644">
    <property type="entry name" value="CBS_dom"/>
</dbReference>
<feature type="binding site" evidence="16">
    <location>
        <position position="71"/>
    </location>
    <ligand>
        <name>Zn(2+)</name>
        <dbReference type="ChEBI" id="CHEBI:29105"/>
        <note>catalytic</note>
    </ligand>
</feature>
<feature type="transmembrane region" description="Helical" evidence="14">
    <location>
        <begin position="143"/>
        <end position="165"/>
    </location>
</feature>
<keyword evidence="8 14" id="KW-0378">Hydrolase</keyword>
<dbReference type="Pfam" id="PF02163">
    <property type="entry name" value="Peptidase_M50"/>
    <property type="match status" value="1"/>
</dbReference>
<feature type="region of interest" description="Disordered" evidence="18">
    <location>
        <begin position="384"/>
        <end position="414"/>
    </location>
</feature>
<dbReference type="Gene3D" id="3.10.580.10">
    <property type="entry name" value="CBS-domain"/>
    <property type="match status" value="1"/>
</dbReference>
<keyword evidence="7" id="KW-0677">Repeat</keyword>
<dbReference type="GO" id="GO:0008237">
    <property type="term" value="F:metallopeptidase activity"/>
    <property type="evidence" value="ECO:0007669"/>
    <property type="project" value="UniProtKB-UniRule"/>
</dbReference>
<keyword evidence="13 14" id="KW-0472">Membrane</keyword>
<feature type="transmembrane region" description="Helical" evidence="14">
    <location>
        <begin position="213"/>
        <end position="232"/>
    </location>
</feature>
<feature type="transmembrane region" description="Helical" evidence="14">
    <location>
        <begin position="109"/>
        <end position="131"/>
    </location>
</feature>
<keyword evidence="9 14" id="KW-0862">Zinc</keyword>
<evidence type="ECO:0000256" key="7">
    <source>
        <dbReference type="ARBA" id="ARBA00022737"/>
    </source>
</evidence>
<evidence type="ECO:0000256" key="14">
    <source>
        <dbReference type="PIRNR" id="PIRNR006404"/>
    </source>
</evidence>
<dbReference type="STRING" id="285473.A4G23_04509"/>
<evidence type="ECO:0000256" key="4">
    <source>
        <dbReference type="ARBA" id="ARBA00022670"/>
    </source>
</evidence>
<feature type="binding site" evidence="16">
    <location>
        <position position="67"/>
    </location>
    <ligand>
        <name>Zn(2+)</name>
        <dbReference type="ChEBI" id="CHEBI:29105"/>
        <note>catalytic</note>
    </ligand>
</feature>
<dbReference type="GO" id="GO:0006508">
    <property type="term" value="P:proteolysis"/>
    <property type="evidence" value="ECO:0007669"/>
    <property type="project" value="UniProtKB-KW"/>
</dbReference>
<keyword evidence="10 14" id="KW-1133">Transmembrane helix</keyword>
<feature type="transmembrane region" description="Helical" evidence="14">
    <location>
        <begin position="48"/>
        <end position="67"/>
    </location>
</feature>
<feature type="transmembrane region" description="Helical" evidence="14">
    <location>
        <begin position="12"/>
        <end position="33"/>
    </location>
</feature>
<evidence type="ECO:0000313" key="21">
    <source>
        <dbReference type="Proteomes" id="UP000095349"/>
    </source>
</evidence>
<keyword evidence="11 14" id="KW-0482">Metalloprotease</keyword>
<dbReference type="PROSITE" id="PS51371">
    <property type="entry name" value="CBS"/>
    <property type="match status" value="1"/>
</dbReference>
<organism evidence="20 21">
    <name type="scientific">Streptomyces rubrolavendulae</name>
    <dbReference type="NCBI Taxonomy" id="285473"/>
    <lineage>
        <taxon>Bacteria</taxon>
        <taxon>Bacillati</taxon>
        <taxon>Actinomycetota</taxon>
        <taxon>Actinomycetes</taxon>
        <taxon>Kitasatosporales</taxon>
        <taxon>Streptomycetaceae</taxon>
        <taxon>Streptomyces</taxon>
    </lineage>
</organism>
<dbReference type="CDD" id="cd06164">
    <property type="entry name" value="S2P-M50_SpoIVFB_CBS"/>
    <property type="match status" value="1"/>
</dbReference>
<dbReference type="PATRIC" id="fig|285473.5.peg.4741"/>
<evidence type="ECO:0000256" key="12">
    <source>
        <dbReference type="ARBA" id="ARBA00023122"/>
    </source>
</evidence>
<feature type="active site" evidence="15">
    <location>
        <position position="68"/>
    </location>
</feature>
<dbReference type="Pfam" id="PF00571">
    <property type="entry name" value="CBS"/>
    <property type="match status" value="1"/>
</dbReference>
<dbReference type="InterPro" id="IPR016483">
    <property type="entry name" value="UCP006404_Pept_M50_CBS"/>
</dbReference>
<dbReference type="Proteomes" id="UP000095349">
    <property type="component" value="Chromosome"/>
</dbReference>
<dbReference type="OrthoDB" id="9781963at2"/>
<reference evidence="20 21" key="1">
    <citation type="submission" date="2016-09" db="EMBL/GenBank/DDBJ databases">
        <title>Streptomyces rubrolavendulae MJM4426 Genome sequencing and assembly.</title>
        <authorList>
            <person name="Kim J.-G."/>
        </authorList>
    </citation>
    <scope>NUCLEOTIDE SEQUENCE [LARGE SCALE GENOMIC DNA]</scope>
    <source>
        <strain evidence="20 21">MJM4426</strain>
    </source>
</reference>
<dbReference type="GO" id="GO:0046872">
    <property type="term" value="F:metal ion binding"/>
    <property type="evidence" value="ECO:0007669"/>
    <property type="project" value="UniProtKB-UniRule"/>
</dbReference>
<dbReference type="GO" id="GO:0005886">
    <property type="term" value="C:plasma membrane"/>
    <property type="evidence" value="ECO:0007669"/>
    <property type="project" value="UniProtKB-SubCell"/>
</dbReference>
<evidence type="ECO:0000256" key="13">
    <source>
        <dbReference type="ARBA" id="ARBA00023136"/>
    </source>
</evidence>